<dbReference type="Gene3D" id="3.30.2010.10">
    <property type="entry name" value="Metalloproteases ('zincins'), catalytic domain"/>
    <property type="match status" value="1"/>
</dbReference>
<evidence type="ECO:0000256" key="2">
    <source>
        <dbReference type="ARBA" id="ARBA00022723"/>
    </source>
</evidence>
<evidence type="ECO:0000256" key="3">
    <source>
        <dbReference type="ARBA" id="ARBA00022801"/>
    </source>
</evidence>
<keyword evidence="7" id="KW-0812">Transmembrane</keyword>
<evidence type="ECO:0000256" key="1">
    <source>
        <dbReference type="ARBA" id="ARBA00022670"/>
    </source>
</evidence>
<feature type="transmembrane region" description="Helical" evidence="7">
    <location>
        <begin position="73"/>
        <end position="95"/>
    </location>
</feature>
<name>A0A1H5L2T9_9ACTN</name>
<evidence type="ECO:0000313" key="10">
    <source>
        <dbReference type="Proteomes" id="UP000181980"/>
    </source>
</evidence>
<keyword evidence="7" id="KW-1133">Transmembrane helix</keyword>
<keyword evidence="10" id="KW-1185">Reference proteome</keyword>
<feature type="domain" description="Peptidase M48" evidence="8">
    <location>
        <begin position="114"/>
        <end position="198"/>
    </location>
</feature>
<dbReference type="Proteomes" id="UP000181980">
    <property type="component" value="Unassembled WGS sequence"/>
</dbReference>
<feature type="transmembrane region" description="Helical" evidence="7">
    <location>
        <begin position="36"/>
        <end position="61"/>
    </location>
</feature>
<evidence type="ECO:0000256" key="5">
    <source>
        <dbReference type="ARBA" id="ARBA00023049"/>
    </source>
</evidence>
<protein>
    <recommendedName>
        <fullName evidence="8">Peptidase M48 domain-containing protein</fullName>
    </recommendedName>
</protein>
<keyword evidence="3 6" id="KW-0378">Hydrolase</keyword>
<evidence type="ECO:0000256" key="7">
    <source>
        <dbReference type="SAM" id="Phobius"/>
    </source>
</evidence>
<dbReference type="GO" id="GO:0006508">
    <property type="term" value="P:proteolysis"/>
    <property type="evidence" value="ECO:0007669"/>
    <property type="project" value="UniProtKB-KW"/>
</dbReference>
<evidence type="ECO:0000256" key="6">
    <source>
        <dbReference type="RuleBase" id="RU003983"/>
    </source>
</evidence>
<dbReference type="GO" id="GO:0046872">
    <property type="term" value="F:metal ion binding"/>
    <property type="evidence" value="ECO:0007669"/>
    <property type="project" value="UniProtKB-KW"/>
</dbReference>
<keyword evidence="5 6" id="KW-0482">Metalloprotease</keyword>
<dbReference type="STRING" id="561176.SAMN04488561_2383"/>
<dbReference type="GO" id="GO:0004222">
    <property type="term" value="F:metalloendopeptidase activity"/>
    <property type="evidence" value="ECO:0007669"/>
    <property type="project" value="InterPro"/>
</dbReference>
<proteinExistence type="inferred from homology"/>
<keyword evidence="7" id="KW-0472">Membrane</keyword>
<comment type="cofactor">
    <cofactor evidence="6">
        <name>Zn(2+)</name>
        <dbReference type="ChEBI" id="CHEBI:29105"/>
    </cofactor>
    <text evidence="6">Binds 1 zinc ion per subunit.</text>
</comment>
<dbReference type="Pfam" id="PF01435">
    <property type="entry name" value="Peptidase_M48"/>
    <property type="match status" value="1"/>
</dbReference>
<dbReference type="RefSeq" id="WP_069115180.1">
    <property type="nucleotide sequence ID" value="NZ_FNUC01000003.1"/>
</dbReference>
<keyword evidence="1 6" id="KW-0645">Protease</keyword>
<dbReference type="OrthoDB" id="9785340at2"/>
<organism evidence="9 10">
    <name type="scientific">Jiangella alba</name>
    <dbReference type="NCBI Taxonomy" id="561176"/>
    <lineage>
        <taxon>Bacteria</taxon>
        <taxon>Bacillati</taxon>
        <taxon>Actinomycetota</taxon>
        <taxon>Actinomycetes</taxon>
        <taxon>Jiangellales</taxon>
        <taxon>Jiangellaceae</taxon>
        <taxon>Jiangella</taxon>
    </lineage>
</organism>
<gene>
    <name evidence="9" type="ORF">SAMN04488561_2383</name>
</gene>
<dbReference type="InterPro" id="IPR001915">
    <property type="entry name" value="Peptidase_M48"/>
</dbReference>
<evidence type="ECO:0000313" key="9">
    <source>
        <dbReference type="EMBL" id="SEE71395.1"/>
    </source>
</evidence>
<comment type="similarity">
    <text evidence="6">Belongs to the peptidase M48 family.</text>
</comment>
<sequence length="266" mass="27976">MSIVLALLGYALLTVLTAPAVIRGRWSIGHPRCALAAWYAFFGTGLLASAASLVVAVVLASHRHATDAPWSDPTVLVLFAHLALAGLGAVIALVADRTEPMLHDEHATQHSLTGLAQALTYDVEHRHGVQVSYVRSHEAFVCAVPGRPARVLVSSAAAEALTRAELLTAVEHELAHLRGRHATVLRLANVNAACLPGVSAAQAMRRSTALLLELAADDAAARAHGAVATAGALRTMAGRTGDESMRLRAERLLNRPPRPRALTAIA</sequence>
<dbReference type="AlphaFoldDB" id="A0A1H5L2T9"/>
<keyword evidence="2" id="KW-0479">Metal-binding</keyword>
<reference evidence="10" key="1">
    <citation type="submission" date="2016-10" db="EMBL/GenBank/DDBJ databases">
        <authorList>
            <person name="Varghese N."/>
            <person name="Submissions S."/>
        </authorList>
    </citation>
    <scope>NUCLEOTIDE SEQUENCE [LARGE SCALE GENOMIC DNA]</scope>
    <source>
        <strain evidence="10">DSM 45237</strain>
    </source>
</reference>
<dbReference type="EMBL" id="FNUC01000003">
    <property type="protein sequence ID" value="SEE71395.1"/>
    <property type="molecule type" value="Genomic_DNA"/>
</dbReference>
<keyword evidence="4 6" id="KW-0862">Zinc</keyword>
<evidence type="ECO:0000259" key="8">
    <source>
        <dbReference type="Pfam" id="PF01435"/>
    </source>
</evidence>
<evidence type="ECO:0000256" key="4">
    <source>
        <dbReference type="ARBA" id="ARBA00022833"/>
    </source>
</evidence>
<accession>A0A1H5L2T9</accession>